<dbReference type="Proteomes" id="UP000177622">
    <property type="component" value="Unassembled WGS sequence"/>
</dbReference>
<reference evidence="1 2" key="1">
    <citation type="journal article" date="2016" name="Sci. Rep.">
        <title>Penicillium arizonense, a new, genome sequenced fungal species, reveals a high chemical diversity in secreted metabolites.</title>
        <authorList>
            <person name="Grijseels S."/>
            <person name="Nielsen J.C."/>
            <person name="Randelovic M."/>
            <person name="Nielsen J."/>
            <person name="Nielsen K.F."/>
            <person name="Workman M."/>
            <person name="Frisvad J.C."/>
        </authorList>
    </citation>
    <scope>NUCLEOTIDE SEQUENCE [LARGE SCALE GENOMIC DNA]</scope>
    <source>
        <strain evidence="1 2">CBS 141311</strain>
    </source>
</reference>
<keyword evidence="2" id="KW-1185">Reference proteome</keyword>
<protein>
    <submittedName>
        <fullName evidence="1">Uncharacterized protein</fullName>
    </submittedName>
</protein>
<comment type="caution">
    <text evidence="1">The sequence shown here is derived from an EMBL/GenBank/DDBJ whole genome shotgun (WGS) entry which is preliminary data.</text>
</comment>
<gene>
    <name evidence="1" type="ORF">PENARI_c005G07503</name>
</gene>
<accession>A0A1F5LP15</accession>
<proteinExistence type="predicted"/>
<dbReference type="RefSeq" id="XP_022490287.1">
    <property type="nucleotide sequence ID" value="XM_022629854.1"/>
</dbReference>
<organism evidence="1 2">
    <name type="scientific">Penicillium arizonense</name>
    <dbReference type="NCBI Taxonomy" id="1835702"/>
    <lineage>
        <taxon>Eukaryota</taxon>
        <taxon>Fungi</taxon>
        <taxon>Dikarya</taxon>
        <taxon>Ascomycota</taxon>
        <taxon>Pezizomycotina</taxon>
        <taxon>Eurotiomycetes</taxon>
        <taxon>Eurotiomycetidae</taxon>
        <taxon>Eurotiales</taxon>
        <taxon>Aspergillaceae</taxon>
        <taxon>Penicillium</taxon>
    </lineage>
</organism>
<dbReference type="EMBL" id="LXJU01000005">
    <property type="protein sequence ID" value="OGE54857.1"/>
    <property type="molecule type" value="Genomic_DNA"/>
</dbReference>
<sequence length="65" mass="7297">MSPRVYRAKTGLVQFIFTLTKVFRRMAVEAVADNFETIISGFIARLCKNSSENLGEPSLRSQTLS</sequence>
<dbReference type="GeneID" id="34574588"/>
<dbReference type="AlphaFoldDB" id="A0A1F5LP15"/>
<evidence type="ECO:0000313" key="1">
    <source>
        <dbReference type="EMBL" id="OGE54857.1"/>
    </source>
</evidence>
<name>A0A1F5LP15_PENAI</name>
<evidence type="ECO:0000313" key="2">
    <source>
        <dbReference type="Proteomes" id="UP000177622"/>
    </source>
</evidence>